<reference evidence="1 2" key="1">
    <citation type="submission" date="2014-04" db="EMBL/GenBank/DDBJ databases">
        <authorList>
            <consortium name="DOE Joint Genome Institute"/>
            <person name="Kuo A."/>
            <person name="Kohler A."/>
            <person name="Costa M.D."/>
            <person name="Nagy L.G."/>
            <person name="Floudas D."/>
            <person name="Copeland A."/>
            <person name="Barry K.W."/>
            <person name="Cichocki N."/>
            <person name="Veneault-Fourrey C."/>
            <person name="LaButti K."/>
            <person name="Lindquist E.A."/>
            <person name="Lipzen A."/>
            <person name="Lundell T."/>
            <person name="Morin E."/>
            <person name="Murat C."/>
            <person name="Sun H."/>
            <person name="Tunlid A."/>
            <person name="Henrissat B."/>
            <person name="Grigoriev I.V."/>
            <person name="Hibbett D.S."/>
            <person name="Martin F."/>
            <person name="Nordberg H.P."/>
            <person name="Cantor M.N."/>
            <person name="Hua S.X."/>
        </authorList>
    </citation>
    <scope>NUCLEOTIDE SEQUENCE [LARGE SCALE GENOMIC DNA]</scope>
    <source>
        <strain evidence="1 2">441</strain>
    </source>
</reference>
<sequence>MPRIYPVCAGDFFSCVSLGSSTVNDIESISGKPSYKSSPKVPAVLAACTATKVENALVFKPLATASTRGPGPRVPGEIRTAFPNDIEALTLHLKCHVINFRYTINPPAPSGRIRTIFSHSMSISNLPSYWENGHGGEPTESPDGYLRGLTVVQREWGLTSVESLAPELLTSFVSKHATNTSFQCSHPTGSVERHGNRTNVVETDMSQEPTTNSVSQRGSACADDERYIRRSEEELRKEPDWRMRFVWRVIEELLEKVECWDCSRMEESWLRIIEGDCNDDDDDPWLWVDGDEKWLTKQEEFHWIQPDPSDWLGARSALRRRVTQRRYPSATARNEKLIVSSKAVAELFASHGRTPPTFNTRDIAHTLRRIIDCECWDAFPSRTDDWTSALTRSKEGGCICSPADCYGMRDWFDMMVWLEGRPPTLVVGNKPCVRCRSFLKSRYEDIAVNCAVTSHVSLLDTLEDYSLRAGITARCDCLIDGHKAFSMRPLGPTARLLVDKNAGTFNEETWMQCAIPPAG</sequence>
<evidence type="ECO:0000313" key="2">
    <source>
        <dbReference type="Proteomes" id="UP000054018"/>
    </source>
</evidence>
<dbReference type="OrthoDB" id="2686862at2759"/>
<gene>
    <name evidence="1" type="ORF">PISMIDRAFT_19375</name>
</gene>
<organism evidence="1 2">
    <name type="scientific">Pisolithus microcarpus 441</name>
    <dbReference type="NCBI Taxonomy" id="765257"/>
    <lineage>
        <taxon>Eukaryota</taxon>
        <taxon>Fungi</taxon>
        <taxon>Dikarya</taxon>
        <taxon>Basidiomycota</taxon>
        <taxon>Agaricomycotina</taxon>
        <taxon>Agaricomycetes</taxon>
        <taxon>Agaricomycetidae</taxon>
        <taxon>Boletales</taxon>
        <taxon>Sclerodermatineae</taxon>
        <taxon>Pisolithaceae</taxon>
        <taxon>Pisolithus</taxon>
    </lineage>
</organism>
<keyword evidence="2" id="KW-1185">Reference proteome</keyword>
<accession>A0A0C9YUT0</accession>
<dbReference type="HOGENOM" id="CLU_524879_0_0_1"/>
<proteinExistence type="predicted"/>
<protein>
    <submittedName>
        <fullName evidence="1">Uncharacterized protein</fullName>
    </submittedName>
</protein>
<dbReference type="EMBL" id="KN834181">
    <property type="protein sequence ID" value="KIK11628.1"/>
    <property type="molecule type" value="Genomic_DNA"/>
</dbReference>
<name>A0A0C9YUT0_9AGAM</name>
<dbReference type="AlphaFoldDB" id="A0A0C9YUT0"/>
<reference evidence="2" key="2">
    <citation type="submission" date="2015-01" db="EMBL/GenBank/DDBJ databases">
        <title>Evolutionary Origins and Diversification of the Mycorrhizal Mutualists.</title>
        <authorList>
            <consortium name="DOE Joint Genome Institute"/>
            <consortium name="Mycorrhizal Genomics Consortium"/>
            <person name="Kohler A."/>
            <person name="Kuo A."/>
            <person name="Nagy L.G."/>
            <person name="Floudas D."/>
            <person name="Copeland A."/>
            <person name="Barry K.W."/>
            <person name="Cichocki N."/>
            <person name="Veneault-Fourrey C."/>
            <person name="LaButti K."/>
            <person name="Lindquist E.A."/>
            <person name="Lipzen A."/>
            <person name="Lundell T."/>
            <person name="Morin E."/>
            <person name="Murat C."/>
            <person name="Riley R."/>
            <person name="Ohm R."/>
            <person name="Sun H."/>
            <person name="Tunlid A."/>
            <person name="Henrissat B."/>
            <person name="Grigoriev I.V."/>
            <person name="Hibbett D.S."/>
            <person name="Martin F."/>
        </authorList>
    </citation>
    <scope>NUCLEOTIDE SEQUENCE [LARGE SCALE GENOMIC DNA]</scope>
    <source>
        <strain evidence="2">441</strain>
    </source>
</reference>
<dbReference type="Proteomes" id="UP000054018">
    <property type="component" value="Unassembled WGS sequence"/>
</dbReference>
<evidence type="ECO:0000313" key="1">
    <source>
        <dbReference type="EMBL" id="KIK11628.1"/>
    </source>
</evidence>